<evidence type="ECO:0000256" key="15">
    <source>
        <dbReference type="PIRNR" id="PIRNR004638"/>
    </source>
</evidence>
<dbReference type="Pfam" id="PF03653">
    <property type="entry name" value="UPF0093"/>
    <property type="match status" value="1"/>
</dbReference>
<dbReference type="GO" id="GO:0005886">
    <property type="term" value="C:plasma membrane"/>
    <property type="evidence" value="ECO:0007669"/>
    <property type="project" value="UniProtKB-SubCell"/>
</dbReference>
<dbReference type="AlphaFoldDB" id="A0A972VT80"/>
<gene>
    <name evidence="16" type="ORF">HQ497_00485</name>
</gene>
<evidence type="ECO:0000256" key="11">
    <source>
        <dbReference type="ARBA" id="ARBA00023004"/>
    </source>
</evidence>
<evidence type="ECO:0000256" key="8">
    <source>
        <dbReference type="ARBA" id="ARBA00022723"/>
    </source>
</evidence>
<evidence type="ECO:0000256" key="1">
    <source>
        <dbReference type="ARBA" id="ARBA00004651"/>
    </source>
</evidence>
<evidence type="ECO:0000256" key="12">
    <source>
        <dbReference type="ARBA" id="ARBA00023136"/>
    </source>
</evidence>
<keyword evidence="9 14" id="KW-1133">Transmembrane helix</keyword>
<feature type="binding site" description="axial binding residue" evidence="14">
    <location>
        <position position="8"/>
    </location>
    <ligand>
        <name>heme</name>
        <dbReference type="ChEBI" id="CHEBI:30413"/>
    </ligand>
    <ligandPart>
        <name>Fe</name>
        <dbReference type="ChEBI" id="CHEBI:18248"/>
    </ligandPart>
</feature>
<dbReference type="Proteomes" id="UP000754644">
    <property type="component" value="Unassembled WGS sequence"/>
</dbReference>
<comment type="function">
    <text evidence="14 15">Catalyzes the oxidation of protoporphyrinogen IX to protoporphyrin IX.</text>
</comment>
<evidence type="ECO:0000256" key="5">
    <source>
        <dbReference type="ARBA" id="ARBA00022475"/>
    </source>
</evidence>
<evidence type="ECO:0000256" key="10">
    <source>
        <dbReference type="ARBA" id="ARBA00023002"/>
    </source>
</evidence>
<feature type="transmembrane region" description="Helical" evidence="14">
    <location>
        <begin position="75"/>
        <end position="91"/>
    </location>
</feature>
<keyword evidence="8 14" id="KW-0479">Metal-binding</keyword>
<comment type="subunit">
    <text evidence="14">Homodimer.</text>
</comment>
<keyword evidence="6 14" id="KW-0349">Heme</keyword>
<proteinExistence type="inferred from homology"/>
<reference evidence="16" key="1">
    <citation type="submission" date="2020-05" db="EMBL/GenBank/DDBJ databases">
        <title>Sulfur intermediates as new biogeochemical hubs in an aquatic model microbial ecosystem.</title>
        <authorList>
            <person name="Vigneron A."/>
        </authorList>
    </citation>
    <scope>NUCLEOTIDE SEQUENCE</scope>
    <source>
        <strain evidence="16">Bin.250</strain>
    </source>
</reference>
<comment type="caution">
    <text evidence="16">The sequence shown here is derived from an EMBL/GenBank/DDBJ whole genome shotgun (WGS) entry which is preliminary data.</text>
</comment>
<evidence type="ECO:0000256" key="14">
    <source>
        <dbReference type="HAMAP-Rule" id="MF_02239"/>
    </source>
</evidence>
<feature type="binding site" description="axial binding residue" evidence="14">
    <location>
        <position position="81"/>
    </location>
    <ligand>
        <name>heme</name>
        <dbReference type="ChEBI" id="CHEBI:30413"/>
    </ligand>
    <ligandPart>
        <name>Fe</name>
        <dbReference type="ChEBI" id="CHEBI:18248"/>
    </ligandPart>
</feature>
<keyword evidence="12 14" id="KW-0472">Membrane</keyword>
<evidence type="ECO:0000256" key="3">
    <source>
        <dbReference type="ARBA" id="ARBA00006501"/>
    </source>
</evidence>
<accession>A0A972VT80</accession>
<evidence type="ECO:0000256" key="4">
    <source>
        <dbReference type="ARBA" id="ARBA00017504"/>
    </source>
</evidence>
<evidence type="ECO:0000256" key="7">
    <source>
        <dbReference type="ARBA" id="ARBA00022692"/>
    </source>
</evidence>
<dbReference type="EMBL" id="JABMOJ010000018">
    <property type="protein sequence ID" value="NQV63813.1"/>
    <property type="molecule type" value="Genomic_DNA"/>
</dbReference>
<comment type="similarity">
    <text evidence="3 14 15">Belongs to the HemJ family.</text>
</comment>
<evidence type="ECO:0000256" key="6">
    <source>
        <dbReference type="ARBA" id="ARBA00022617"/>
    </source>
</evidence>
<sequence length="137" mass="15753">MLWVKTFHILFVMAWMAGLFYLPRILVHYVEGKQAGEDVQRLIIMGQKLFRFSSVMALLALGLGTWLWLGFGFSGNWLVAKLGFVVLLLAYHGQSFRYIKQMALGQTIRTSLFFRIYNELALLIVIPILILVVVKPF</sequence>
<dbReference type="PANTHER" id="PTHR40255:SF1">
    <property type="entry name" value="PROTOPORPHYRINOGEN IX OXIDASE"/>
    <property type="match status" value="1"/>
</dbReference>
<feature type="transmembrane region" description="Helical" evidence="14">
    <location>
        <begin position="6"/>
        <end position="27"/>
    </location>
</feature>
<protein>
    <recommendedName>
        <fullName evidence="4 14">Protoporphyrinogen IX oxidase</fullName>
        <shortName evidence="14">PPO</shortName>
        <ecNumber evidence="14 15">1.3.99.-</ecNumber>
    </recommendedName>
</protein>
<dbReference type="GO" id="GO:0046872">
    <property type="term" value="F:metal ion binding"/>
    <property type="evidence" value="ECO:0007669"/>
    <property type="project" value="UniProtKB-UniRule"/>
</dbReference>
<evidence type="ECO:0000313" key="17">
    <source>
        <dbReference type="Proteomes" id="UP000754644"/>
    </source>
</evidence>
<dbReference type="GO" id="GO:0070818">
    <property type="term" value="F:protoporphyrinogen oxidase activity"/>
    <property type="evidence" value="ECO:0007669"/>
    <property type="project" value="UniProtKB-UniRule"/>
</dbReference>
<keyword evidence="5 14" id="KW-1003">Cell membrane</keyword>
<dbReference type="PANTHER" id="PTHR40255">
    <property type="entry name" value="UPF0093 MEMBRANE PROTEIN SLR1790"/>
    <property type="match status" value="1"/>
</dbReference>
<dbReference type="PIRSF" id="PIRSF004638">
    <property type="entry name" value="UCP004638"/>
    <property type="match status" value="1"/>
</dbReference>
<evidence type="ECO:0000256" key="9">
    <source>
        <dbReference type="ARBA" id="ARBA00022989"/>
    </source>
</evidence>
<evidence type="ECO:0000313" key="16">
    <source>
        <dbReference type="EMBL" id="NQV63813.1"/>
    </source>
</evidence>
<keyword evidence="10 14" id="KW-0560">Oxidoreductase</keyword>
<organism evidence="16 17">
    <name type="scientific">SAR86 cluster bacterium</name>
    <dbReference type="NCBI Taxonomy" id="2030880"/>
    <lineage>
        <taxon>Bacteria</taxon>
        <taxon>Pseudomonadati</taxon>
        <taxon>Pseudomonadota</taxon>
        <taxon>Gammaproteobacteria</taxon>
        <taxon>SAR86 cluster</taxon>
    </lineage>
</organism>
<comment type="cofactor">
    <cofactor evidence="14 15">
        <name>heme b</name>
        <dbReference type="ChEBI" id="CHEBI:60344"/>
    </cofactor>
    <text evidence="14 15">Binds 1 heme b (iron(II)-protoporphyrin IX) group per subunit.</text>
</comment>
<dbReference type="InterPro" id="IPR005265">
    <property type="entry name" value="HemJ-like"/>
</dbReference>
<comment type="catalytic activity">
    <reaction evidence="13 14 15">
        <text>protoporphyrinogen IX + 3 A = protoporphyrin IX + 3 AH2</text>
        <dbReference type="Rhea" id="RHEA:62000"/>
        <dbReference type="ChEBI" id="CHEBI:13193"/>
        <dbReference type="ChEBI" id="CHEBI:17499"/>
        <dbReference type="ChEBI" id="CHEBI:57306"/>
        <dbReference type="ChEBI" id="CHEBI:57307"/>
    </reaction>
</comment>
<comment type="pathway">
    <text evidence="2 14 15">Porphyrin-containing compound metabolism; protoporphyrin-IX biosynthesis; protoporphyrin-IX from protoporphyrinogen-IX: step 1/1.</text>
</comment>
<keyword evidence="11 14" id="KW-0408">Iron</keyword>
<comment type="subcellular location">
    <subcellularLocation>
        <location evidence="1 14">Cell membrane</location>
        <topology evidence="1 14">Multi-pass membrane protein</topology>
    </subcellularLocation>
</comment>
<feature type="transmembrane region" description="Helical" evidence="14">
    <location>
        <begin position="112"/>
        <end position="134"/>
    </location>
</feature>
<evidence type="ECO:0000256" key="13">
    <source>
        <dbReference type="ARBA" id="ARBA00048390"/>
    </source>
</evidence>
<name>A0A972VT80_9GAMM</name>
<feature type="transmembrane region" description="Helical" evidence="14">
    <location>
        <begin position="48"/>
        <end position="69"/>
    </location>
</feature>
<evidence type="ECO:0000256" key="2">
    <source>
        <dbReference type="ARBA" id="ARBA00005073"/>
    </source>
</evidence>
<dbReference type="HAMAP" id="MF_02239">
    <property type="entry name" value="HemJ"/>
    <property type="match status" value="1"/>
</dbReference>
<keyword evidence="7 14" id="KW-0812">Transmembrane</keyword>
<dbReference type="GO" id="GO:0006782">
    <property type="term" value="P:protoporphyrinogen IX biosynthetic process"/>
    <property type="evidence" value="ECO:0007669"/>
    <property type="project" value="UniProtKB-UniRule"/>
</dbReference>
<dbReference type="EC" id="1.3.99.-" evidence="14 15"/>